<dbReference type="Proteomes" id="UP000789831">
    <property type="component" value="Unassembled WGS sequence"/>
</dbReference>
<feature type="compositionally biased region" description="Polar residues" evidence="1">
    <location>
        <begin position="93"/>
        <end position="103"/>
    </location>
</feature>
<dbReference type="AlphaFoldDB" id="A0A9N9G4T9"/>
<feature type="region of interest" description="Disordered" evidence="1">
    <location>
        <begin position="81"/>
        <end position="115"/>
    </location>
</feature>
<keyword evidence="4" id="KW-1185">Reference proteome</keyword>
<keyword evidence="2" id="KW-1133">Transmembrane helix</keyword>
<keyword evidence="2" id="KW-0472">Membrane</keyword>
<protein>
    <submittedName>
        <fullName evidence="3">4743_t:CDS:1</fullName>
    </submittedName>
</protein>
<evidence type="ECO:0000256" key="2">
    <source>
        <dbReference type="SAM" id="Phobius"/>
    </source>
</evidence>
<name>A0A9N9G4T9_9GLOM</name>
<comment type="caution">
    <text evidence="3">The sequence shown here is derived from an EMBL/GenBank/DDBJ whole genome shotgun (WGS) entry which is preliminary data.</text>
</comment>
<gene>
    <name evidence="3" type="ORF">AGERDE_LOCUS7952</name>
</gene>
<dbReference type="EMBL" id="CAJVPL010001561">
    <property type="protein sequence ID" value="CAG8577469.1"/>
    <property type="molecule type" value="Genomic_DNA"/>
</dbReference>
<reference evidence="3" key="1">
    <citation type="submission" date="2021-06" db="EMBL/GenBank/DDBJ databases">
        <authorList>
            <person name="Kallberg Y."/>
            <person name="Tangrot J."/>
            <person name="Rosling A."/>
        </authorList>
    </citation>
    <scope>NUCLEOTIDE SEQUENCE</scope>
    <source>
        <strain evidence="3">MT106</strain>
    </source>
</reference>
<proteinExistence type="predicted"/>
<dbReference type="OrthoDB" id="10498110at2759"/>
<accession>A0A9N9G4T9</accession>
<organism evidence="3 4">
    <name type="scientific">Ambispora gerdemannii</name>
    <dbReference type="NCBI Taxonomy" id="144530"/>
    <lineage>
        <taxon>Eukaryota</taxon>
        <taxon>Fungi</taxon>
        <taxon>Fungi incertae sedis</taxon>
        <taxon>Mucoromycota</taxon>
        <taxon>Glomeromycotina</taxon>
        <taxon>Glomeromycetes</taxon>
        <taxon>Archaeosporales</taxon>
        <taxon>Ambisporaceae</taxon>
        <taxon>Ambispora</taxon>
    </lineage>
</organism>
<evidence type="ECO:0000256" key="1">
    <source>
        <dbReference type="SAM" id="MobiDB-lite"/>
    </source>
</evidence>
<evidence type="ECO:0000313" key="3">
    <source>
        <dbReference type="EMBL" id="CAG8577469.1"/>
    </source>
</evidence>
<sequence length="223" mass="25868">MPRHLLHRRDFSDNITIQTLVLSIAISFAFLVTILLFILVIRGHMKNLRLRTMKMWSKNKNRKNQVKDEIQIASAILERELQQQKPRHQQQQIPSSPTTNAKNNKSKRSISFRDSAEIISTRSSTPLLHCAQEFRSSNVEKTTESVNNFITNNNNINNNHEIVHKEKEDPLENEDEKDPSFEEQEETSIIGQETLGIFQPSGTERFLLFGFNNERRESAIIIT</sequence>
<keyword evidence="2" id="KW-0812">Transmembrane</keyword>
<feature type="transmembrane region" description="Helical" evidence="2">
    <location>
        <begin position="20"/>
        <end position="41"/>
    </location>
</feature>
<evidence type="ECO:0000313" key="4">
    <source>
        <dbReference type="Proteomes" id="UP000789831"/>
    </source>
</evidence>